<dbReference type="SMART" id="SM00673">
    <property type="entry name" value="CARP"/>
    <property type="match status" value="2"/>
</dbReference>
<name>A0A642V980_9ASCO</name>
<sequence>MYSLEAATSRLEDLTVFQEETLRKSSNKSVTIDPNSKDDEPAIEDKRSSGVSDSGGAAKAINANEAKPEAPAVKPAALQEFDSFLSEFVDPFVSMSKTIDPVVEEQVMHLAKAFASERKFLDVALQSQKPVGADSGPTPAYVELFQPIAKQGEAISNVRENNRASKYINHLATIAEGVPALGWVNSDLPVPYITDFKDSAQFYANKVLKEYKESDKKQIEWVQHFLKLLNALQAYVKKFHTTGVSWNSSGKPLDVVLKEQGGSEEDNVSEKKAAPSPPPPSASGGAPPPPPPPMPPASVFKVDEGSQQKSSGGGMNAVFAELNKGEAVTSGLKKVDKSEMTHKNPELRRAGSAENKKPSPPPPKKPASLSKKPTKKPARKELEDTKWYVENYENEHELVINGEMNQGVFIEKCNNCTVQIKGKVSAVSLNECSKVGILVENLVSGFDVIKCSSFGIQVTGALPTLSIDQSHEGQVYLSKQSLDVEIYTAQTSGLNINLPKNEEQGDYSEVPLPEQIVHKITNGKITSEIVEHEG</sequence>
<dbReference type="AlphaFoldDB" id="A0A642V980"/>
<dbReference type="VEuPathDB" id="FungiDB:TRICI_003312"/>
<evidence type="ECO:0000256" key="3">
    <source>
        <dbReference type="ARBA" id="ARBA00072052"/>
    </source>
</evidence>
<comment type="function">
    <text evidence="2">The N-terminal domain binds to adenylyl cyclase, thereby enabling adenylyl cyclase to be activated by upstream regulatory signals, such as Ras. The C-terminal domain is required for normal cellular morphology and growth control.</text>
</comment>
<reference evidence="7" key="1">
    <citation type="journal article" date="2019" name="G3 (Bethesda)">
        <title>Genome Assemblies of Two Rare Opportunistic Yeast Pathogens: Diutina rugosa (syn. Candida rugosa) and Trichomonascus ciferrii (syn. Candida ciferrii).</title>
        <authorList>
            <person name="Mixao V."/>
            <person name="Saus E."/>
            <person name="Hansen A.P."/>
            <person name="Lass-Florl C."/>
            <person name="Gabaldon T."/>
        </authorList>
    </citation>
    <scope>NUCLEOTIDE SEQUENCE</scope>
    <source>
        <strain evidence="7">CBS 4856</strain>
    </source>
</reference>
<dbReference type="InterPro" id="IPR016098">
    <property type="entry name" value="CAP/MinC_C"/>
</dbReference>
<dbReference type="Proteomes" id="UP000761534">
    <property type="component" value="Unassembled WGS sequence"/>
</dbReference>
<dbReference type="GO" id="GO:0019933">
    <property type="term" value="P:cAMP-mediated signaling"/>
    <property type="evidence" value="ECO:0007669"/>
    <property type="project" value="TreeGrafter"/>
</dbReference>
<dbReference type="Pfam" id="PF01213">
    <property type="entry name" value="CAP_N-CM"/>
    <property type="match status" value="1"/>
</dbReference>
<dbReference type="InterPro" id="IPR036223">
    <property type="entry name" value="CAP_C_sf"/>
</dbReference>
<dbReference type="SUPFAM" id="SSF69340">
    <property type="entry name" value="C-terminal domain of adenylylcyclase associated protein"/>
    <property type="match status" value="1"/>
</dbReference>
<feature type="region of interest" description="Disordered" evidence="5">
    <location>
        <begin position="260"/>
        <end position="315"/>
    </location>
</feature>
<dbReference type="InterPro" id="IPR006599">
    <property type="entry name" value="CARP_motif"/>
</dbReference>
<evidence type="ECO:0000313" key="7">
    <source>
        <dbReference type="EMBL" id="KAA8912930.1"/>
    </source>
</evidence>
<proteinExistence type="inferred from homology"/>
<evidence type="ECO:0000256" key="4">
    <source>
        <dbReference type="RuleBase" id="RU000647"/>
    </source>
</evidence>
<feature type="region of interest" description="Disordered" evidence="5">
    <location>
        <begin position="24"/>
        <end position="59"/>
    </location>
</feature>
<feature type="compositionally biased region" description="Basic and acidic residues" evidence="5">
    <location>
        <begin position="35"/>
        <end position="48"/>
    </location>
</feature>
<dbReference type="InterPro" id="IPR053950">
    <property type="entry name" value="CAP_N"/>
</dbReference>
<dbReference type="PANTHER" id="PTHR10652:SF0">
    <property type="entry name" value="ADENYLYL CYCLASE-ASSOCIATED PROTEIN"/>
    <property type="match status" value="1"/>
</dbReference>
<dbReference type="Pfam" id="PF08603">
    <property type="entry name" value="CAP_C"/>
    <property type="match status" value="1"/>
</dbReference>
<dbReference type="SUPFAM" id="SSF101278">
    <property type="entry name" value="N-terminal domain of adenylylcyclase associated protein, CAP"/>
    <property type="match status" value="1"/>
</dbReference>
<evidence type="ECO:0000256" key="2">
    <source>
        <dbReference type="ARBA" id="ARBA00054756"/>
    </source>
</evidence>
<comment type="caution">
    <text evidence="7">The sequence shown here is derived from an EMBL/GenBank/DDBJ whole genome shotgun (WGS) entry which is preliminary data.</text>
</comment>
<dbReference type="Pfam" id="PF21938">
    <property type="entry name" value="CAP_N"/>
    <property type="match status" value="1"/>
</dbReference>
<dbReference type="InterPro" id="IPR017901">
    <property type="entry name" value="C-CAP_CF_C-like"/>
</dbReference>
<dbReference type="EMBL" id="SWFS01000245">
    <property type="protein sequence ID" value="KAA8912930.1"/>
    <property type="molecule type" value="Genomic_DNA"/>
</dbReference>
<dbReference type="GO" id="GO:0005737">
    <property type="term" value="C:cytoplasm"/>
    <property type="evidence" value="ECO:0007669"/>
    <property type="project" value="TreeGrafter"/>
</dbReference>
<evidence type="ECO:0000256" key="1">
    <source>
        <dbReference type="ARBA" id="ARBA00007659"/>
    </source>
</evidence>
<dbReference type="InterPro" id="IPR013912">
    <property type="entry name" value="Adenylate_cyclase-assoc_CAP_C"/>
</dbReference>
<dbReference type="FunFam" id="1.25.40.330:FF:000001">
    <property type="entry name" value="Adenylyl cyclase-associated protein"/>
    <property type="match status" value="1"/>
</dbReference>
<accession>A0A642V980</accession>
<dbReference type="OrthoDB" id="77251at2759"/>
<evidence type="ECO:0000256" key="5">
    <source>
        <dbReference type="SAM" id="MobiDB-lite"/>
    </source>
</evidence>
<gene>
    <name evidence="7" type="ORF">TRICI_003312</name>
</gene>
<comment type="similarity">
    <text evidence="1 4">Belongs to the CAP family.</text>
</comment>
<dbReference type="Gene3D" id="1.25.40.330">
    <property type="entry name" value="Adenylate cyclase-associated CAP, N-terminal domain"/>
    <property type="match status" value="1"/>
</dbReference>
<dbReference type="PROSITE" id="PS51329">
    <property type="entry name" value="C_CAP_COFACTOR_C"/>
    <property type="match status" value="1"/>
</dbReference>
<dbReference type="InterPro" id="IPR013992">
    <property type="entry name" value="Adenylate_cyclase-assoc_CAP_N"/>
</dbReference>
<organism evidence="7 8">
    <name type="scientific">Trichomonascus ciferrii</name>
    <dbReference type="NCBI Taxonomy" id="44093"/>
    <lineage>
        <taxon>Eukaryota</taxon>
        <taxon>Fungi</taxon>
        <taxon>Dikarya</taxon>
        <taxon>Ascomycota</taxon>
        <taxon>Saccharomycotina</taxon>
        <taxon>Dipodascomycetes</taxon>
        <taxon>Dipodascales</taxon>
        <taxon>Trichomonascaceae</taxon>
        <taxon>Trichomonascus</taxon>
        <taxon>Trichomonascus ciferrii complex</taxon>
    </lineage>
</organism>
<dbReference type="Gene3D" id="2.160.20.70">
    <property type="match status" value="1"/>
</dbReference>
<evidence type="ECO:0000259" key="6">
    <source>
        <dbReference type="PROSITE" id="PS51329"/>
    </source>
</evidence>
<feature type="compositionally biased region" description="Basic and acidic residues" evidence="5">
    <location>
        <begin position="333"/>
        <end position="357"/>
    </location>
</feature>
<dbReference type="GO" id="GO:0003779">
    <property type="term" value="F:actin binding"/>
    <property type="evidence" value="ECO:0007669"/>
    <property type="project" value="InterPro"/>
</dbReference>
<protein>
    <recommendedName>
        <fullName evidence="3 4">Adenylyl cyclase-associated protein</fullName>
    </recommendedName>
</protein>
<evidence type="ECO:0000313" key="8">
    <source>
        <dbReference type="Proteomes" id="UP000761534"/>
    </source>
</evidence>
<dbReference type="GO" id="GO:0007015">
    <property type="term" value="P:actin filament organization"/>
    <property type="evidence" value="ECO:0007669"/>
    <property type="project" value="TreeGrafter"/>
</dbReference>
<dbReference type="PANTHER" id="PTHR10652">
    <property type="entry name" value="ADENYLYL CYCLASE-ASSOCIATED PROTEIN"/>
    <property type="match status" value="1"/>
</dbReference>
<feature type="compositionally biased region" description="Pro residues" evidence="5">
    <location>
        <begin position="275"/>
        <end position="296"/>
    </location>
</feature>
<dbReference type="InterPro" id="IPR001837">
    <property type="entry name" value="Adenylate_cyclase-assoc_CAP"/>
</dbReference>
<dbReference type="GO" id="GO:0008179">
    <property type="term" value="F:adenylate cyclase binding"/>
    <property type="evidence" value="ECO:0007669"/>
    <property type="project" value="TreeGrafter"/>
</dbReference>
<feature type="region of interest" description="Disordered" evidence="5">
    <location>
        <begin position="330"/>
        <end position="382"/>
    </location>
</feature>
<dbReference type="InterPro" id="IPR036222">
    <property type="entry name" value="CAP_N_sf"/>
</dbReference>
<feature type="domain" description="C-CAP/cofactor C-like" evidence="6">
    <location>
        <begin position="373"/>
        <end position="512"/>
    </location>
</feature>
<keyword evidence="8" id="KW-1185">Reference proteome</keyword>